<dbReference type="AlphaFoldDB" id="A0A550J963"/>
<sequence length="165" mass="18052">MAQAKKGDRVTINFIGTLEDGTVFDTTFPDSNPEAACSTEDCGSDDCGCCDESGPMELVIGEDDFFTQIEEALVGMAPGEKKIVKIPAEDAFGEYDEDKVFTVPRSEIPDDIYPEVGQELELTGEDDEVIEVTVIEVDEENITLDANHPLAGEDLSYEVELFEIL</sequence>
<proteinExistence type="inferred from homology"/>
<evidence type="ECO:0000256" key="9">
    <source>
        <dbReference type="PROSITE-ProRule" id="PRU00277"/>
    </source>
</evidence>
<dbReference type="GO" id="GO:0003755">
    <property type="term" value="F:peptidyl-prolyl cis-trans isomerase activity"/>
    <property type="evidence" value="ECO:0007669"/>
    <property type="project" value="UniProtKB-UniRule"/>
</dbReference>
<dbReference type="OrthoDB" id="9808891at2"/>
<keyword evidence="5 9" id="KW-0697">Rotamase</keyword>
<dbReference type="PANTHER" id="PTHR47861:SF3">
    <property type="entry name" value="FKBP-TYPE PEPTIDYL-PROLYL CIS-TRANS ISOMERASE SLYD"/>
    <property type="match status" value="1"/>
</dbReference>
<evidence type="ECO:0000256" key="5">
    <source>
        <dbReference type="ARBA" id="ARBA00023110"/>
    </source>
</evidence>
<evidence type="ECO:0000256" key="1">
    <source>
        <dbReference type="ARBA" id="ARBA00000971"/>
    </source>
</evidence>
<protein>
    <recommendedName>
        <fullName evidence="10">Peptidyl-prolyl cis-trans isomerase</fullName>
        <ecNumber evidence="10">5.2.1.8</ecNumber>
    </recommendedName>
</protein>
<evidence type="ECO:0000313" key="12">
    <source>
        <dbReference type="EMBL" id="TRO79768.1"/>
    </source>
</evidence>
<dbReference type="Gene3D" id="3.10.50.40">
    <property type="match status" value="1"/>
</dbReference>
<dbReference type="EMBL" id="VJVV01000009">
    <property type="protein sequence ID" value="TRO79768.1"/>
    <property type="molecule type" value="Genomic_DNA"/>
</dbReference>
<feature type="domain" description="PPIase FKBP-type" evidence="11">
    <location>
        <begin position="7"/>
        <end position="111"/>
    </location>
</feature>
<keyword evidence="6" id="KW-0143">Chaperone</keyword>
<dbReference type="EC" id="5.2.1.8" evidence="10"/>
<gene>
    <name evidence="12" type="ORF">FL622_12735</name>
</gene>
<organism evidence="12 13">
    <name type="scientific">Trichloromonas acetexigens</name>
    <dbReference type="NCBI Taxonomy" id="38815"/>
    <lineage>
        <taxon>Bacteria</taxon>
        <taxon>Pseudomonadati</taxon>
        <taxon>Thermodesulfobacteriota</taxon>
        <taxon>Desulfuromonadia</taxon>
        <taxon>Desulfuromonadales</taxon>
        <taxon>Trichloromonadaceae</taxon>
        <taxon>Trichloromonas</taxon>
    </lineage>
</organism>
<dbReference type="InterPro" id="IPR001179">
    <property type="entry name" value="PPIase_FKBP_dom"/>
</dbReference>
<evidence type="ECO:0000256" key="7">
    <source>
        <dbReference type="ARBA" id="ARBA00023235"/>
    </source>
</evidence>
<dbReference type="InterPro" id="IPR046357">
    <property type="entry name" value="PPIase_dom_sf"/>
</dbReference>
<comment type="similarity">
    <text evidence="3 10">Belongs to the FKBP-type PPIase family.</text>
</comment>
<comment type="subcellular location">
    <subcellularLocation>
        <location evidence="2">Cytoplasm</location>
    </subcellularLocation>
</comment>
<evidence type="ECO:0000256" key="8">
    <source>
        <dbReference type="ARBA" id="ARBA00037071"/>
    </source>
</evidence>
<keyword evidence="13" id="KW-1185">Reference proteome</keyword>
<evidence type="ECO:0000256" key="4">
    <source>
        <dbReference type="ARBA" id="ARBA00022490"/>
    </source>
</evidence>
<dbReference type="Pfam" id="PF00254">
    <property type="entry name" value="FKBP_C"/>
    <property type="match status" value="1"/>
</dbReference>
<dbReference type="PROSITE" id="PS50059">
    <property type="entry name" value="FKBP_PPIASE"/>
    <property type="match status" value="1"/>
</dbReference>
<dbReference type="PANTHER" id="PTHR47861">
    <property type="entry name" value="FKBP-TYPE PEPTIDYL-PROLYL CIS-TRANS ISOMERASE SLYD"/>
    <property type="match status" value="1"/>
</dbReference>
<keyword evidence="4" id="KW-0963">Cytoplasm</keyword>
<evidence type="ECO:0000256" key="2">
    <source>
        <dbReference type="ARBA" id="ARBA00004496"/>
    </source>
</evidence>
<comment type="function">
    <text evidence="8">Also involved in hydrogenase metallocenter assembly, probably by participating in the nickel insertion step. This function in hydrogenase biosynthesis requires chaperone activity and the presence of the metal-binding domain, but not PPIase activity.</text>
</comment>
<evidence type="ECO:0000313" key="13">
    <source>
        <dbReference type="Proteomes" id="UP000317155"/>
    </source>
</evidence>
<dbReference type="GO" id="GO:0005737">
    <property type="term" value="C:cytoplasm"/>
    <property type="evidence" value="ECO:0007669"/>
    <property type="project" value="UniProtKB-SubCell"/>
</dbReference>
<comment type="caution">
    <text evidence="12">The sequence shown here is derived from an EMBL/GenBank/DDBJ whole genome shotgun (WGS) entry which is preliminary data.</text>
</comment>
<accession>A0A550J963</accession>
<evidence type="ECO:0000259" key="11">
    <source>
        <dbReference type="PROSITE" id="PS50059"/>
    </source>
</evidence>
<dbReference type="RefSeq" id="WP_092058897.1">
    <property type="nucleotide sequence ID" value="NZ_FOJJ01000041.1"/>
</dbReference>
<evidence type="ECO:0000256" key="3">
    <source>
        <dbReference type="ARBA" id="ARBA00006577"/>
    </source>
</evidence>
<keyword evidence="7 9" id="KW-0413">Isomerase</keyword>
<evidence type="ECO:0000256" key="10">
    <source>
        <dbReference type="RuleBase" id="RU003915"/>
    </source>
</evidence>
<dbReference type="SUPFAM" id="SSF54534">
    <property type="entry name" value="FKBP-like"/>
    <property type="match status" value="1"/>
</dbReference>
<comment type="catalytic activity">
    <reaction evidence="1 9 10">
        <text>[protein]-peptidylproline (omega=180) = [protein]-peptidylproline (omega=0)</text>
        <dbReference type="Rhea" id="RHEA:16237"/>
        <dbReference type="Rhea" id="RHEA-COMP:10747"/>
        <dbReference type="Rhea" id="RHEA-COMP:10748"/>
        <dbReference type="ChEBI" id="CHEBI:83833"/>
        <dbReference type="ChEBI" id="CHEBI:83834"/>
        <dbReference type="EC" id="5.2.1.8"/>
    </reaction>
</comment>
<dbReference type="Proteomes" id="UP000317155">
    <property type="component" value="Unassembled WGS sequence"/>
</dbReference>
<name>A0A550J963_9BACT</name>
<dbReference type="GO" id="GO:0042026">
    <property type="term" value="P:protein refolding"/>
    <property type="evidence" value="ECO:0007669"/>
    <property type="project" value="UniProtKB-ARBA"/>
</dbReference>
<reference evidence="12 13" key="1">
    <citation type="submission" date="2019-07" db="EMBL/GenBank/DDBJ databases">
        <title>Insights of Desulfuromonas acetexigens electromicrobiology.</title>
        <authorList>
            <person name="Katuri K."/>
            <person name="Sapireddy V."/>
            <person name="Shaw D.R."/>
            <person name="Saikaly P."/>
        </authorList>
    </citation>
    <scope>NUCLEOTIDE SEQUENCE [LARGE SCALE GENOMIC DNA]</scope>
    <source>
        <strain evidence="12 13">2873</strain>
    </source>
</reference>
<evidence type="ECO:0000256" key="6">
    <source>
        <dbReference type="ARBA" id="ARBA00023186"/>
    </source>
</evidence>